<dbReference type="GO" id="GO:0016020">
    <property type="term" value="C:membrane"/>
    <property type="evidence" value="ECO:0007669"/>
    <property type="project" value="UniProtKB-SubCell"/>
</dbReference>
<dbReference type="InterPro" id="IPR009695">
    <property type="entry name" value="Diacylglyc_glucosyltr_N"/>
</dbReference>
<dbReference type="EMBL" id="CP053716">
    <property type="protein sequence ID" value="QKF07799.1"/>
    <property type="molecule type" value="Genomic_DNA"/>
</dbReference>
<name>A0A6M8J8T0_9ACTN</name>
<dbReference type="Pfam" id="PF06925">
    <property type="entry name" value="MGDG_synth"/>
    <property type="match status" value="1"/>
</dbReference>
<feature type="domain" description="Diacylglycerol glucosyltransferase N-terminal" evidence="6">
    <location>
        <begin position="48"/>
        <end position="218"/>
    </location>
</feature>
<keyword evidence="8" id="KW-1185">Reference proteome</keyword>
<comment type="subcellular location">
    <subcellularLocation>
        <location evidence="1">Membrane</location>
    </subcellularLocation>
</comment>
<gene>
    <name evidence="7" type="ORF">HLV38_06510</name>
</gene>
<evidence type="ECO:0000259" key="6">
    <source>
        <dbReference type="Pfam" id="PF06925"/>
    </source>
</evidence>
<dbReference type="InterPro" id="IPR050519">
    <property type="entry name" value="Glycosyltransf_28_UgtP"/>
</dbReference>
<dbReference type="RefSeq" id="WP_173165216.1">
    <property type="nucleotide sequence ID" value="NZ_CP053716.1"/>
</dbReference>
<dbReference type="Pfam" id="PF04101">
    <property type="entry name" value="Glyco_tran_28_C"/>
    <property type="match status" value="1"/>
</dbReference>
<evidence type="ECO:0000256" key="3">
    <source>
        <dbReference type="ARBA" id="ARBA00022676"/>
    </source>
</evidence>
<dbReference type="PANTHER" id="PTHR43025">
    <property type="entry name" value="MONOGALACTOSYLDIACYLGLYCEROL SYNTHASE"/>
    <property type="match status" value="1"/>
</dbReference>
<reference evidence="8" key="1">
    <citation type="submission" date="2020-05" db="EMBL/GenBank/DDBJ databases">
        <title>Novel species in genus Nocardioides.</title>
        <authorList>
            <person name="Zhang G."/>
        </authorList>
    </citation>
    <scope>NUCLEOTIDE SEQUENCE [LARGE SCALE GENOMIC DNA]</scope>
    <source>
        <strain evidence="8">zg-1050</strain>
    </source>
</reference>
<protein>
    <submittedName>
        <fullName evidence="7">UDP-N-acetylglucosamine--LPS N-acetylglucosamine transferase</fullName>
    </submittedName>
</protein>
<dbReference type="Gene3D" id="3.40.50.2000">
    <property type="entry name" value="Glycogen Phosphorylase B"/>
    <property type="match status" value="1"/>
</dbReference>
<dbReference type="GO" id="GO:0016758">
    <property type="term" value="F:hexosyltransferase activity"/>
    <property type="evidence" value="ECO:0007669"/>
    <property type="project" value="InterPro"/>
</dbReference>
<feature type="domain" description="Glycosyl transferase family 28 C-terminal" evidence="5">
    <location>
        <begin position="266"/>
        <end position="370"/>
    </location>
</feature>
<dbReference type="AlphaFoldDB" id="A0A6M8J8T0"/>
<keyword evidence="4 7" id="KW-0808">Transferase</keyword>
<evidence type="ECO:0000256" key="4">
    <source>
        <dbReference type="ARBA" id="ARBA00022679"/>
    </source>
</evidence>
<dbReference type="InterPro" id="IPR007235">
    <property type="entry name" value="Glyco_trans_28_C"/>
</dbReference>
<evidence type="ECO:0000259" key="5">
    <source>
        <dbReference type="Pfam" id="PF04101"/>
    </source>
</evidence>
<keyword evidence="3" id="KW-0328">Glycosyltransferase</keyword>
<dbReference type="GO" id="GO:0009247">
    <property type="term" value="P:glycolipid biosynthetic process"/>
    <property type="evidence" value="ECO:0007669"/>
    <property type="project" value="InterPro"/>
</dbReference>
<accession>A0A6M8J8T0</accession>
<proteinExistence type="inferred from homology"/>
<comment type="similarity">
    <text evidence="2">Belongs to the glycosyltransferase 28 family.</text>
</comment>
<evidence type="ECO:0000313" key="8">
    <source>
        <dbReference type="Proteomes" id="UP000503297"/>
    </source>
</evidence>
<organism evidence="7 8">
    <name type="scientific">Berryella wangjianweii</name>
    <dbReference type="NCBI Taxonomy" id="2734634"/>
    <lineage>
        <taxon>Bacteria</taxon>
        <taxon>Bacillati</taxon>
        <taxon>Actinomycetota</taxon>
        <taxon>Coriobacteriia</taxon>
        <taxon>Eggerthellales</taxon>
        <taxon>Eggerthellaceae</taxon>
        <taxon>Berryella</taxon>
    </lineage>
</organism>
<evidence type="ECO:0000256" key="1">
    <source>
        <dbReference type="ARBA" id="ARBA00004370"/>
    </source>
</evidence>
<evidence type="ECO:0000256" key="2">
    <source>
        <dbReference type="ARBA" id="ARBA00006962"/>
    </source>
</evidence>
<dbReference type="SUPFAM" id="SSF53756">
    <property type="entry name" value="UDP-Glycosyltransferase/glycogen phosphorylase"/>
    <property type="match status" value="1"/>
</dbReference>
<dbReference type="Proteomes" id="UP000503297">
    <property type="component" value="Chromosome"/>
</dbReference>
<dbReference type="PANTHER" id="PTHR43025:SF3">
    <property type="entry name" value="MONOGALACTOSYLDIACYLGLYCEROL SYNTHASE 1, CHLOROPLASTIC"/>
    <property type="match status" value="1"/>
</dbReference>
<evidence type="ECO:0000313" key="7">
    <source>
        <dbReference type="EMBL" id="QKF07799.1"/>
    </source>
</evidence>
<sequence length="444" mass="48875">MTELDAAPNETADETLDQGHAEALCATASAHERRPLVMVAHASVGSGHKSAATSIAQAIELMRAEGHPLVPQDLEIEVVDILDWGRHRFDGDQAASYFVGATRPIYDLAWRYTFTGRVLWGGGTIWSHLMYAPFTRHLRARTPDLVVATHITAANSAIAARMLNRQRFPVVCVPTDYETEGLWPHLEGDLFCVATQYMAETLRARKVHDGRIQVTGIPTREEFRLPHDRTETRRRLGLPADETLVLCLAGAQLPTPYLRLRAALDEVIPQLNGMKGMHAVFVAGGDGAYEAHLNDMKQHHDVGNMTVFGYMNEMAALMSACDLVVCKPGGLTVTECLCSQTPMVLVGRAYGQEKINVEMLTAASAAMHVTTPRELIDALFYILENPHGLDGMLVNGGFIRKPHAARTIAESALRLAWSAADANEPPRPKRFAHFYIGHQPAHVR</sequence>
<dbReference type="KEGG" id="bwa:HLV38_06510"/>